<comment type="caution">
    <text evidence="1">The sequence shown here is derived from an EMBL/GenBank/DDBJ whole genome shotgun (WGS) entry which is preliminary data.</text>
</comment>
<dbReference type="RefSeq" id="WP_110290615.1">
    <property type="nucleotide sequence ID" value="NZ_QICS01000002.1"/>
</dbReference>
<reference evidence="1 2" key="1">
    <citation type="submission" date="2018-05" db="EMBL/GenBank/DDBJ databases">
        <title>Genomic Encyclopedia of Type Strains, Phase IV (KMG-IV): sequencing the most valuable type-strain genomes for metagenomic binning, comparative biology and taxonomic classification.</title>
        <authorList>
            <person name="Goeker M."/>
        </authorList>
    </citation>
    <scope>NUCLEOTIDE SEQUENCE [LARGE SCALE GENOMIC DNA]</scope>
    <source>
        <strain evidence="1 2">DSM 28816</strain>
    </source>
</reference>
<evidence type="ECO:0000313" key="1">
    <source>
        <dbReference type="EMBL" id="PXV93765.1"/>
    </source>
</evidence>
<accession>A0A318EQL7</accession>
<protein>
    <submittedName>
        <fullName evidence="1">Uncharacterized protein</fullName>
    </submittedName>
</protein>
<dbReference type="InterPro" id="IPR013324">
    <property type="entry name" value="RNA_pol_sigma_r3/r4-like"/>
</dbReference>
<dbReference type="SUPFAM" id="SSF88659">
    <property type="entry name" value="Sigma3 and sigma4 domains of RNA polymerase sigma factors"/>
    <property type="match status" value="1"/>
</dbReference>
<gene>
    <name evidence="1" type="ORF">C8E03_102540</name>
</gene>
<proteinExistence type="predicted"/>
<dbReference type="Proteomes" id="UP000247523">
    <property type="component" value="Unassembled WGS sequence"/>
</dbReference>
<name>A0A318EQL7_9FIRM</name>
<evidence type="ECO:0000313" key="2">
    <source>
        <dbReference type="Proteomes" id="UP000247523"/>
    </source>
</evidence>
<sequence length="161" mass="19453">MDVERIFKEYREWKHSLALLEFELGRFQGIPYEDVIESLCFSKLQGERVQTSGTSDKTGMTAMVYRQVKERLDDEWFDFLLRRYKQIKEEMDFLEYAIRQLSGRLPEIIWDMIIEQASWQELMIKYNVSHAMVGKYRKKAVEELKRIYELRGRQTDSYLLS</sequence>
<dbReference type="AlphaFoldDB" id="A0A318EQL7"/>
<organism evidence="1 2">
    <name type="scientific">Lachnotalea glycerini</name>
    <dbReference type="NCBI Taxonomy" id="1763509"/>
    <lineage>
        <taxon>Bacteria</taxon>
        <taxon>Bacillati</taxon>
        <taxon>Bacillota</taxon>
        <taxon>Clostridia</taxon>
        <taxon>Lachnospirales</taxon>
        <taxon>Lachnospiraceae</taxon>
        <taxon>Lachnotalea</taxon>
    </lineage>
</organism>
<dbReference type="EMBL" id="QICS01000002">
    <property type="protein sequence ID" value="PXV93765.1"/>
    <property type="molecule type" value="Genomic_DNA"/>
</dbReference>